<dbReference type="PRINTS" id="PR00412">
    <property type="entry name" value="EPOXHYDRLASE"/>
</dbReference>
<reference evidence="2 3" key="1">
    <citation type="submission" date="2020-07" db="EMBL/GenBank/DDBJ databases">
        <title>Facklamia lactis sp. nov., isolated from raw milk.</title>
        <authorList>
            <person name="Doll E.V."/>
            <person name="Huptas C."/>
            <person name="Staib L."/>
            <person name="Wenning M."/>
            <person name="Scherer S."/>
        </authorList>
    </citation>
    <scope>NUCLEOTIDE SEQUENCE [LARGE SCALE GENOMIC DNA]</scope>
    <source>
        <strain evidence="2 3">DSM 111018</strain>
    </source>
</reference>
<proteinExistence type="predicted"/>
<dbReference type="InterPro" id="IPR050266">
    <property type="entry name" value="AB_hydrolase_sf"/>
</dbReference>
<evidence type="ECO:0000313" key="3">
    <source>
        <dbReference type="Proteomes" id="UP000721415"/>
    </source>
</evidence>
<dbReference type="InterPro" id="IPR000639">
    <property type="entry name" value="Epox_hydrolase-like"/>
</dbReference>
<dbReference type="PRINTS" id="PR00111">
    <property type="entry name" value="ABHYDROLASE"/>
</dbReference>
<accession>A0ABS0LSA0</accession>
<dbReference type="RefSeq" id="WP_197115050.1">
    <property type="nucleotide sequence ID" value="NZ_JACBXQ010000002.1"/>
</dbReference>
<dbReference type="Pfam" id="PF00561">
    <property type="entry name" value="Abhydrolase_1"/>
    <property type="match status" value="1"/>
</dbReference>
<dbReference type="PANTHER" id="PTHR43798:SF33">
    <property type="entry name" value="HYDROLASE, PUTATIVE (AFU_ORTHOLOGUE AFUA_2G14860)-RELATED"/>
    <property type="match status" value="1"/>
</dbReference>
<dbReference type="Proteomes" id="UP000721415">
    <property type="component" value="Unassembled WGS sequence"/>
</dbReference>
<evidence type="ECO:0000259" key="1">
    <source>
        <dbReference type="Pfam" id="PF00561"/>
    </source>
</evidence>
<sequence length="280" mass="31413">MARPEIGKSVKTGQFTTNYLEVGENIGGIPLLFVHGSGPGVSAYANWRLILPLVEEINHAYAMDMVGFGFSDKPTGDEVNYGRELWTQQIIDFMDALNLEQVNLVGNSFGGSLGLSVALNYPDRINKLIMMGPMGVESQIPFGLNEVWGYKGTEEHMAQLIDLFTYNKKFASEDLIKTRYEASLEPGFHEAFSTMFPEPRQQSVDDLSFPDEEIRKIPHKTLIVHGREDQVVPVTNSYRLINLIEDAELHIFGGCGHWTQIEKSQEFAHLVNNFVAENQA</sequence>
<organism evidence="2 3">
    <name type="scientific">Facklamia lactis</name>
    <dbReference type="NCBI Taxonomy" id="2749967"/>
    <lineage>
        <taxon>Bacteria</taxon>
        <taxon>Bacillati</taxon>
        <taxon>Bacillota</taxon>
        <taxon>Bacilli</taxon>
        <taxon>Lactobacillales</taxon>
        <taxon>Aerococcaceae</taxon>
        <taxon>Facklamia</taxon>
    </lineage>
</organism>
<dbReference type="InterPro" id="IPR000073">
    <property type="entry name" value="AB_hydrolase_1"/>
</dbReference>
<keyword evidence="3" id="KW-1185">Reference proteome</keyword>
<feature type="domain" description="AB hydrolase-1" evidence="1">
    <location>
        <begin position="30"/>
        <end position="263"/>
    </location>
</feature>
<dbReference type="EMBL" id="JACBXQ010000002">
    <property type="protein sequence ID" value="MBG9986134.1"/>
    <property type="molecule type" value="Genomic_DNA"/>
</dbReference>
<name>A0ABS0LSA0_9LACT</name>
<dbReference type="InterPro" id="IPR029058">
    <property type="entry name" value="AB_hydrolase_fold"/>
</dbReference>
<dbReference type="GO" id="GO:0016787">
    <property type="term" value="F:hydrolase activity"/>
    <property type="evidence" value="ECO:0007669"/>
    <property type="project" value="UniProtKB-KW"/>
</dbReference>
<gene>
    <name evidence="2" type="ORF">HZY91_04405</name>
</gene>
<evidence type="ECO:0000313" key="2">
    <source>
        <dbReference type="EMBL" id="MBG9986134.1"/>
    </source>
</evidence>
<dbReference type="PANTHER" id="PTHR43798">
    <property type="entry name" value="MONOACYLGLYCEROL LIPASE"/>
    <property type="match status" value="1"/>
</dbReference>
<dbReference type="Gene3D" id="3.40.50.1820">
    <property type="entry name" value="alpha/beta hydrolase"/>
    <property type="match status" value="1"/>
</dbReference>
<protein>
    <submittedName>
        <fullName evidence="2">Alpha/beta fold hydrolase</fullName>
    </submittedName>
</protein>
<dbReference type="SUPFAM" id="SSF53474">
    <property type="entry name" value="alpha/beta-Hydrolases"/>
    <property type="match status" value="1"/>
</dbReference>
<keyword evidence="2" id="KW-0378">Hydrolase</keyword>
<comment type="caution">
    <text evidence="2">The sequence shown here is derived from an EMBL/GenBank/DDBJ whole genome shotgun (WGS) entry which is preliminary data.</text>
</comment>